<evidence type="ECO:0000259" key="8">
    <source>
        <dbReference type="SMART" id="SM01332"/>
    </source>
</evidence>
<evidence type="ECO:0000256" key="6">
    <source>
        <dbReference type="SAM" id="Phobius"/>
    </source>
</evidence>
<dbReference type="InterPro" id="IPR013763">
    <property type="entry name" value="Cyclin-like_dom"/>
</dbReference>
<dbReference type="Pfam" id="PF00134">
    <property type="entry name" value="Cyclin_N"/>
    <property type="match status" value="1"/>
</dbReference>
<evidence type="ECO:0000256" key="3">
    <source>
        <dbReference type="ARBA" id="ARBA00023306"/>
    </source>
</evidence>
<evidence type="ECO:0000256" key="2">
    <source>
        <dbReference type="ARBA" id="ARBA00023127"/>
    </source>
</evidence>
<dbReference type="GO" id="GO:0005524">
    <property type="term" value="F:ATP binding"/>
    <property type="evidence" value="ECO:0007669"/>
    <property type="project" value="InterPro"/>
</dbReference>
<dbReference type="GO" id="GO:0070072">
    <property type="term" value="P:vacuolar proton-transporting V-type ATPase complex assembly"/>
    <property type="evidence" value="ECO:0007669"/>
    <property type="project" value="InterPro"/>
</dbReference>
<dbReference type="SUPFAM" id="SSF140990">
    <property type="entry name" value="FtsH protease domain-like"/>
    <property type="match status" value="1"/>
</dbReference>
<dbReference type="WBParaSite" id="scf7180000422102.g8278">
    <property type="protein sequence ID" value="scf7180000422102.g8278"/>
    <property type="gene ID" value="scf7180000422102.g8278"/>
</dbReference>
<feature type="transmembrane region" description="Helical" evidence="6">
    <location>
        <begin position="816"/>
        <end position="834"/>
    </location>
</feature>
<proteinExistence type="inferred from homology"/>
<dbReference type="InterPro" id="IPR039361">
    <property type="entry name" value="Cyclin"/>
</dbReference>
<dbReference type="GO" id="GO:0004222">
    <property type="term" value="F:metalloendopeptidase activity"/>
    <property type="evidence" value="ECO:0007669"/>
    <property type="project" value="InterPro"/>
</dbReference>
<dbReference type="Gene3D" id="1.10.472.10">
    <property type="entry name" value="Cyclin-like"/>
    <property type="match status" value="2"/>
</dbReference>
<dbReference type="PANTHER" id="PTHR10177">
    <property type="entry name" value="CYCLINS"/>
    <property type="match status" value="1"/>
</dbReference>
<comment type="similarity">
    <text evidence="4">Belongs to the cyclin family.</text>
</comment>
<organism evidence="9 10">
    <name type="scientific">Meloidogyne floridensis</name>
    <dbReference type="NCBI Taxonomy" id="298350"/>
    <lineage>
        <taxon>Eukaryota</taxon>
        <taxon>Metazoa</taxon>
        <taxon>Ecdysozoa</taxon>
        <taxon>Nematoda</taxon>
        <taxon>Chromadorea</taxon>
        <taxon>Rhabditida</taxon>
        <taxon>Tylenchina</taxon>
        <taxon>Tylenchomorpha</taxon>
        <taxon>Tylenchoidea</taxon>
        <taxon>Meloidogynidae</taxon>
        <taxon>Meloidogyninae</taxon>
        <taxon>Meloidogyne</taxon>
    </lineage>
</organism>
<reference evidence="10" key="1">
    <citation type="submission" date="2022-11" db="UniProtKB">
        <authorList>
            <consortium name="WormBaseParasite"/>
        </authorList>
    </citation>
    <scope>IDENTIFICATION</scope>
</reference>
<keyword evidence="6" id="KW-0472">Membrane</keyword>
<dbReference type="InterPro" id="IPR045325">
    <property type="entry name" value="TMEM70/TMEM186/TMEM223"/>
</dbReference>
<sequence>MFKIGGIQPVDENDAQRKENLEARNAAKGQRRAALIERKPNVRQLTHKTSSKPDDLEKFASSHVRFGGTDVMMPVEVAEDIDNYMRHLEVIYAVPEDFLRNIKSPIHGRMRQILADWLYHVQSRFTLLNETLSLSINLMDRSLLAMNGSITKANLQLLGVTCLFISSKFEEITVPNVEDFVIVAGSVFTKEDIFLMEMKILSALDFNLGAPHSLQFLRRYRFYVEPDSRTYQFAKYICEVASVCYSLAHYLPSTVAATAIWLASYTFGRTLVSNYLFDEVFKLDQATLFSTARSFVDHVINFANPDEDKIYALREKYQDLVLDEFTTEHISKLNDFFDYGYEYSGLIGMNLFLFQKFNKNFVFQISRQMCIAKSTSMPSTSYDKPIPFKSISADDLGFSFLNHDANKQLKRTVVFAKSASLSSSTLGLCFIPIISSSFIEVMAERPGLAAFLVLTDTFLLFFACTPFLLHFLTKRFVADIYYNPKTKVFTTVHYNFILRKKALRFTADEVIDAATEVEKNKFSFQFATSNLKITQNMDVPSTFNIFGCSNNKFNRYTYLVSIVFELNDEAEELTEEEKKRVAIHEAGHCYCAYLLKASVKKVTIVRSGNFLGHTLLDHGKKTIWTLKEKEVLLTLLLAGKASEVYFLKEASSLGEDDFAKVKQIANSLFSQQMLSDNFSWVVENCSNSTKEDKDREIINLCNKCYDDAYNLVKNNATAIEKLSNRLLQSNEIKDDDLKMMTWKNLPVRMYVLVGSIDQTRSNSLLQNFGQEMREVSRQMVAIINTLITVGGSFAFGFWGVQFAYPHLGLDIAERMLLGLVCATIVFFADLYFIVKSMSNDEIEEKNEAKKKKWVESSNISLQKKCQ</sequence>
<feature type="transmembrane region" description="Helical" evidence="6">
    <location>
        <begin position="447"/>
        <end position="469"/>
    </location>
</feature>
<evidence type="ECO:0000259" key="7">
    <source>
        <dbReference type="SMART" id="SM00385"/>
    </source>
</evidence>
<evidence type="ECO:0000313" key="10">
    <source>
        <dbReference type="WBParaSite" id="scf7180000422102.g8278"/>
    </source>
</evidence>
<evidence type="ECO:0000256" key="5">
    <source>
        <dbReference type="SAM" id="MobiDB-lite"/>
    </source>
</evidence>
<feature type="transmembrane region" description="Helical" evidence="6">
    <location>
        <begin position="780"/>
        <end position="804"/>
    </location>
</feature>
<accession>A0A915P2U7</accession>
<dbReference type="Pfam" id="PF06979">
    <property type="entry name" value="TMEM70"/>
    <property type="match status" value="1"/>
</dbReference>
<feature type="domain" description="Cyclin-like" evidence="7">
    <location>
        <begin position="116"/>
        <end position="202"/>
    </location>
</feature>
<feature type="domain" description="Cyclin-like" evidence="7">
    <location>
        <begin position="215"/>
        <end position="297"/>
    </location>
</feature>
<dbReference type="FunFam" id="1.10.472.10:FF:000001">
    <property type="entry name" value="G2/mitotic-specific cyclin"/>
    <property type="match status" value="1"/>
</dbReference>
<dbReference type="Pfam" id="PF01434">
    <property type="entry name" value="Peptidase_M41"/>
    <property type="match status" value="1"/>
</dbReference>
<dbReference type="AlphaFoldDB" id="A0A915P2U7"/>
<dbReference type="InterPro" id="IPR036915">
    <property type="entry name" value="Cyclin-like_sf"/>
</dbReference>
<dbReference type="Proteomes" id="UP000887560">
    <property type="component" value="Unplaced"/>
</dbReference>
<evidence type="ECO:0000313" key="9">
    <source>
        <dbReference type="Proteomes" id="UP000887560"/>
    </source>
</evidence>
<keyword evidence="2 4" id="KW-0195">Cyclin</keyword>
<dbReference type="InterPro" id="IPR037219">
    <property type="entry name" value="Peptidase_M41-like"/>
</dbReference>
<dbReference type="InterPro" id="IPR006671">
    <property type="entry name" value="Cyclin_N"/>
</dbReference>
<dbReference type="GO" id="GO:0006508">
    <property type="term" value="P:proteolysis"/>
    <property type="evidence" value="ECO:0007669"/>
    <property type="project" value="InterPro"/>
</dbReference>
<keyword evidence="9" id="KW-1185">Reference proteome</keyword>
<dbReference type="GO" id="GO:0051301">
    <property type="term" value="P:cell division"/>
    <property type="evidence" value="ECO:0007669"/>
    <property type="project" value="UniProtKB-KW"/>
</dbReference>
<dbReference type="Gene3D" id="1.20.58.760">
    <property type="entry name" value="Peptidase M41"/>
    <property type="match status" value="1"/>
</dbReference>
<dbReference type="InterPro" id="IPR000642">
    <property type="entry name" value="Peptidase_M41"/>
</dbReference>
<dbReference type="InterPro" id="IPR021013">
    <property type="entry name" value="ATPase_Vma12"/>
</dbReference>
<dbReference type="CDD" id="cd20537">
    <property type="entry name" value="CYCLIN_CCNO-like_rpt2"/>
    <property type="match status" value="1"/>
</dbReference>
<dbReference type="InterPro" id="IPR004367">
    <property type="entry name" value="Cyclin_C-dom"/>
</dbReference>
<dbReference type="SMART" id="SM01332">
    <property type="entry name" value="Cyclin_C"/>
    <property type="match status" value="1"/>
</dbReference>
<name>A0A915P2U7_9BILA</name>
<dbReference type="Pfam" id="PF02984">
    <property type="entry name" value="Cyclin_C"/>
    <property type="match status" value="1"/>
</dbReference>
<keyword evidence="6" id="KW-0812">Transmembrane</keyword>
<keyword evidence="3" id="KW-0131">Cell cycle</keyword>
<keyword evidence="1" id="KW-0132">Cell division</keyword>
<keyword evidence="6" id="KW-1133">Transmembrane helix</keyword>
<dbReference type="GO" id="GO:0004176">
    <property type="term" value="F:ATP-dependent peptidase activity"/>
    <property type="evidence" value="ECO:0007669"/>
    <property type="project" value="InterPro"/>
</dbReference>
<evidence type="ECO:0000256" key="1">
    <source>
        <dbReference type="ARBA" id="ARBA00022618"/>
    </source>
</evidence>
<protein>
    <submittedName>
        <fullName evidence="10">Cyclin N-terminal domain-containing protein</fullName>
    </submittedName>
</protein>
<feature type="region of interest" description="Disordered" evidence="5">
    <location>
        <begin position="1"/>
        <end position="32"/>
    </location>
</feature>
<dbReference type="SUPFAM" id="SSF47954">
    <property type="entry name" value="Cyclin-like"/>
    <property type="match status" value="2"/>
</dbReference>
<dbReference type="SMART" id="SM00385">
    <property type="entry name" value="CYCLIN"/>
    <property type="match status" value="2"/>
</dbReference>
<feature type="domain" description="Cyclin C-terminal" evidence="8">
    <location>
        <begin position="211"/>
        <end position="331"/>
    </location>
</feature>
<dbReference type="Pfam" id="PF11712">
    <property type="entry name" value="Vma12"/>
    <property type="match status" value="1"/>
</dbReference>
<evidence type="ECO:0000256" key="4">
    <source>
        <dbReference type="RuleBase" id="RU000383"/>
    </source>
</evidence>